<name>A0A2P2ISK2_RHIMU</name>
<reference evidence="1" key="1">
    <citation type="submission" date="2018-02" db="EMBL/GenBank/DDBJ databases">
        <title>Rhizophora mucronata_Transcriptome.</title>
        <authorList>
            <person name="Meera S.P."/>
            <person name="Sreeshan A."/>
            <person name="Augustine A."/>
        </authorList>
    </citation>
    <scope>NUCLEOTIDE SEQUENCE</scope>
    <source>
        <tissue evidence="1">Leaf</tissue>
    </source>
</reference>
<protein>
    <submittedName>
        <fullName evidence="1">Uncharacterized protein</fullName>
    </submittedName>
</protein>
<sequence length="63" mass="6677">MGGSRPWESYLEEASKVATFFFGRCDRLGSVDGLATSRSKLEAAGLAATEPNPPSLVDMATIL</sequence>
<dbReference type="EMBL" id="GGEC01003726">
    <property type="protein sequence ID" value="MBW84209.1"/>
    <property type="molecule type" value="Transcribed_RNA"/>
</dbReference>
<accession>A0A2P2ISK2</accession>
<dbReference type="AlphaFoldDB" id="A0A2P2ISK2"/>
<organism evidence="1">
    <name type="scientific">Rhizophora mucronata</name>
    <name type="common">Asiatic mangrove</name>
    <dbReference type="NCBI Taxonomy" id="61149"/>
    <lineage>
        <taxon>Eukaryota</taxon>
        <taxon>Viridiplantae</taxon>
        <taxon>Streptophyta</taxon>
        <taxon>Embryophyta</taxon>
        <taxon>Tracheophyta</taxon>
        <taxon>Spermatophyta</taxon>
        <taxon>Magnoliopsida</taxon>
        <taxon>eudicotyledons</taxon>
        <taxon>Gunneridae</taxon>
        <taxon>Pentapetalae</taxon>
        <taxon>rosids</taxon>
        <taxon>fabids</taxon>
        <taxon>Malpighiales</taxon>
        <taxon>Rhizophoraceae</taxon>
        <taxon>Rhizophora</taxon>
    </lineage>
</organism>
<evidence type="ECO:0000313" key="1">
    <source>
        <dbReference type="EMBL" id="MBW84209.1"/>
    </source>
</evidence>
<proteinExistence type="predicted"/>